<dbReference type="GO" id="GO:0003677">
    <property type="term" value="F:DNA binding"/>
    <property type="evidence" value="ECO:0007669"/>
    <property type="project" value="UniProtKB-KW"/>
</dbReference>
<dbReference type="InterPro" id="IPR036390">
    <property type="entry name" value="WH_DNA-bd_sf"/>
</dbReference>
<dbReference type="Gene3D" id="1.10.10.10">
    <property type="entry name" value="Winged helix-like DNA-binding domain superfamily/Winged helix DNA-binding domain"/>
    <property type="match status" value="1"/>
</dbReference>
<evidence type="ECO:0000256" key="1">
    <source>
        <dbReference type="ARBA" id="ARBA00023015"/>
    </source>
</evidence>
<dbReference type="Pfam" id="PF07729">
    <property type="entry name" value="FCD"/>
    <property type="match status" value="1"/>
</dbReference>
<dbReference type="SMART" id="SM00345">
    <property type="entry name" value="HTH_GNTR"/>
    <property type="match status" value="1"/>
</dbReference>
<keyword evidence="2" id="KW-0238">DNA-binding</keyword>
<reference evidence="5" key="1">
    <citation type="submission" date="2021-01" db="EMBL/GenBank/DDBJ databases">
        <title>Whole genome shotgun sequence of Verrucosispora sediminis NBRC 107745.</title>
        <authorList>
            <person name="Komaki H."/>
            <person name="Tamura T."/>
        </authorList>
    </citation>
    <scope>NUCLEOTIDE SEQUENCE</scope>
    <source>
        <strain evidence="5">NBRC 107745</strain>
    </source>
</reference>
<dbReference type="Proteomes" id="UP000607311">
    <property type="component" value="Unassembled WGS sequence"/>
</dbReference>
<keyword evidence="3" id="KW-0804">Transcription</keyword>
<evidence type="ECO:0000313" key="6">
    <source>
        <dbReference type="Proteomes" id="UP000607311"/>
    </source>
</evidence>
<gene>
    <name evidence="5" type="primary">pdhR</name>
    <name evidence="5" type="ORF">Vse01_01630</name>
</gene>
<accession>A0A9W5UM58</accession>
<feature type="domain" description="HTH gntR-type" evidence="4">
    <location>
        <begin position="27"/>
        <end position="95"/>
    </location>
</feature>
<sequence length="257" mass="27738">MVGVAGAPHGHRVQAGVRLTRPKGARMALTDDAIAKIRSMIQSGELPPGTRLPPEPQLAAQMGLSRSGVREAVKVLESARVLDVRRGDGTYVTSLAPRLLLQGLGVAVELLRDDTLLEVMEVRRMLEPMATGLAALRMTDADLDELGRILEDMRAAADDAEKLIQFDTAFHHTVVATTGNETLTSLLDGLSGRTLRARVWRGLIEGNAAHQTIEEHHTIYLALRARDQLLAQASALLHVNTSEAWLRTVLAATSADG</sequence>
<dbReference type="PANTHER" id="PTHR43537">
    <property type="entry name" value="TRANSCRIPTIONAL REGULATOR, GNTR FAMILY"/>
    <property type="match status" value="1"/>
</dbReference>
<comment type="caution">
    <text evidence="5">The sequence shown here is derived from an EMBL/GenBank/DDBJ whole genome shotgun (WGS) entry which is preliminary data.</text>
</comment>
<dbReference type="InterPro" id="IPR036388">
    <property type="entry name" value="WH-like_DNA-bd_sf"/>
</dbReference>
<dbReference type="GO" id="GO:0003700">
    <property type="term" value="F:DNA-binding transcription factor activity"/>
    <property type="evidence" value="ECO:0007669"/>
    <property type="project" value="InterPro"/>
</dbReference>
<dbReference type="PRINTS" id="PR00035">
    <property type="entry name" value="HTHGNTR"/>
</dbReference>
<dbReference type="InterPro" id="IPR000524">
    <property type="entry name" value="Tscrpt_reg_HTH_GntR"/>
</dbReference>
<dbReference type="InterPro" id="IPR008920">
    <property type="entry name" value="TF_FadR/GntR_C"/>
</dbReference>
<dbReference type="Pfam" id="PF00392">
    <property type="entry name" value="GntR"/>
    <property type="match status" value="1"/>
</dbReference>
<evidence type="ECO:0000256" key="2">
    <source>
        <dbReference type="ARBA" id="ARBA00023125"/>
    </source>
</evidence>
<dbReference type="InterPro" id="IPR011711">
    <property type="entry name" value="GntR_C"/>
</dbReference>
<keyword evidence="1" id="KW-0805">Transcription regulation</keyword>
<protein>
    <submittedName>
        <fullName evidence="5">GntR family transcriptional regulator</fullName>
    </submittedName>
</protein>
<organism evidence="5 6">
    <name type="scientific">Micromonospora sediminimaris</name>
    <dbReference type="NCBI Taxonomy" id="547162"/>
    <lineage>
        <taxon>Bacteria</taxon>
        <taxon>Bacillati</taxon>
        <taxon>Actinomycetota</taxon>
        <taxon>Actinomycetes</taxon>
        <taxon>Micromonosporales</taxon>
        <taxon>Micromonosporaceae</taxon>
        <taxon>Micromonospora</taxon>
    </lineage>
</organism>
<keyword evidence="6" id="KW-1185">Reference proteome</keyword>
<dbReference type="SMART" id="SM00895">
    <property type="entry name" value="FCD"/>
    <property type="match status" value="1"/>
</dbReference>
<proteinExistence type="predicted"/>
<evidence type="ECO:0000313" key="5">
    <source>
        <dbReference type="EMBL" id="GIJ31015.1"/>
    </source>
</evidence>
<dbReference type="EMBL" id="BOPD01000002">
    <property type="protein sequence ID" value="GIJ31015.1"/>
    <property type="molecule type" value="Genomic_DNA"/>
</dbReference>
<dbReference type="PROSITE" id="PS50949">
    <property type="entry name" value="HTH_GNTR"/>
    <property type="match status" value="1"/>
</dbReference>
<dbReference type="SUPFAM" id="SSF46785">
    <property type="entry name" value="Winged helix' DNA-binding domain"/>
    <property type="match status" value="1"/>
</dbReference>
<evidence type="ECO:0000256" key="3">
    <source>
        <dbReference type="ARBA" id="ARBA00023163"/>
    </source>
</evidence>
<dbReference type="Gene3D" id="1.20.120.530">
    <property type="entry name" value="GntR ligand-binding domain-like"/>
    <property type="match status" value="1"/>
</dbReference>
<dbReference type="CDD" id="cd07377">
    <property type="entry name" value="WHTH_GntR"/>
    <property type="match status" value="1"/>
</dbReference>
<dbReference type="SUPFAM" id="SSF48008">
    <property type="entry name" value="GntR ligand-binding domain-like"/>
    <property type="match status" value="1"/>
</dbReference>
<name>A0A9W5UM58_9ACTN</name>
<dbReference type="AlphaFoldDB" id="A0A9W5UM58"/>
<evidence type="ECO:0000259" key="4">
    <source>
        <dbReference type="PROSITE" id="PS50949"/>
    </source>
</evidence>
<dbReference type="PANTHER" id="PTHR43537:SF5">
    <property type="entry name" value="UXU OPERON TRANSCRIPTIONAL REGULATOR"/>
    <property type="match status" value="1"/>
</dbReference>